<proteinExistence type="predicted"/>
<name>A0A3B9GXM8_9PROT</name>
<protein>
    <recommendedName>
        <fullName evidence="3">Acylase</fullName>
    </recommendedName>
</protein>
<dbReference type="EMBL" id="DMAN01000190">
    <property type="protein sequence ID" value="HAE27197.1"/>
    <property type="molecule type" value="Genomic_DNA"/>
</dbReference>
<evidence type="ECO:0000313" key="2">
    <source>
        <dbReference type="Proteomes" id="UP000259610"/>
    </source>
</evidence>
<sequence>MIAATSGIILTACASAGPTPEAAAPVAVVAELTPEAPAPKGEILWDTYGVPHIYGSDAETVFYGYGYAQANSHANTIFRLYG</sequence>
<dbReference type="Proteomes" id="UP000259610">
    <property type="component" value="Unassembled WGS sequence"/>
</dbReference>
<dbReference type="GO" id="GO:0016787">
    <property type="term" value="F:hydrolase activity"/>
    <property type="evidence" value="ECO:0007669"/>
    <property type="project" value="InterPro"/>
</dbReference>
<evidence type="ECO:0000313" key="1">
    <source>
        <dbReference type="EMBL" id="HAE27197.1"/>
    </source>
</evidence>
<evidence type="ECO:0008006" key="3">
    <source>
        <dbReference type="Google" id="ProtNLM"/>
    </source>
</evidence>
<dbReference type="InterPro" id="IPR029055">
    <property type="entry name" value="Ntn_hydrolases_N"/>
</dbReference>
<accession>A0A3B9GXM8</accession>
<dbReference type="SUPFAM" id="SSF56235">
    <property type="entry name" value="N-terminal nucleophile aminohydrolases (Ntn hydrolases)"/>
    <property type="match status" value="1"/>
</dbReference>
<dbReference type="Gene3D" id="3.60.20.10">
    <property type="entry name" value="Glutamine Phosphoribosylpyrophosphate, subunit 1, domain 1"/>
    <property type="match status" value="1"/>
</dbReference>
<dbReference type="GO" id="GO:0017000">
    <property type="term" value="P:antibiotic biosynthetic process"/>
    <property type="evidence" value="ECO:0007669"/>
    <property type="project" value="InterPro"/>
</dbReference>
<reference evidence="1 2" key="1">
    <citation type="journal article" date="2018" name="Nat. Biotechnol.">
        <title>A standardized bacterial taxonomy based on genome phylogeny substantially revises the tree of life.</title>
        <authorList>
            <person name="Parks D.H."/>
            <person name="Chuvochina M."/>
            <person name="Waite D.W."/>
            <person name="Rinke C."/>
            <person name="Skarshewski A."/>
            <person name="Chaumeil P.A."/>
            <person name="Hugenholtz P."/>
        </authorList>
    </citation>
    <scope>NUCLEOTIDE SEQUENCE [LARGE SCALE GENOMIC DNA]</scope>
    <source>
        <strain evidence="1">UBA8733</strain>
    </source>
</reference>
<gene>
    <name evidence="1" type="ORF">DCG58_08565</name>
</gene>
<dbReference type="AlphaFoldDB" id="A0A3B9GXM8"/>
<comment type="caution">
    <text evidence="1">The sequence shown here is derived from an EMBL/GenBank/DDBJ whole genome shotgun (WGS) entry which is preliminary data.</text>
</comment>
<organism evidence="1 2">
    <name type="scientific">Hyphomonas adhaerens</name>
    <dbReference type="NCBI Taxonomy" id="81029"/>
    <lineage>
        <taxon>Bacteria</taxon>
        <taxon>Pseudomonadati</taxon>
        <taxon>Pseudomonadota</taxon>
        <taxon>Alphaproteobacteria</taxon>
        <taxon>Hyphomonadales</taxon>
        <taxon>Hyphomonadaceae</taxon>
        <taxon>Hyphomonas</taxon>
    </lineage>
</organism>
<dbReference type="InterPro" id="IPR002692">
    <property type="entry name" value="S45"/>
</dbReference>
<feature type="non-terminal residue" evidence="1">
    <location>
        <position position="82"/>
    </location>
</feature>
<dbReference type="Pfam" id="PF01804">
    <property type="entry name" value="Penicil_amidase"/>
    <property type="match status" value="1"/>
</dbReference>